<feature type="compositionally biased region" description="Low complexity" evidence="1">
    <location>
        <begin position="395"/>
        <end position="406"/>
    </location>
</feature>
<dbReference type="PANTHER" id="PTHR15615">
    <property type="match status" value="1"/>
</dbReference>
<dbReference type="PANTHER" id="PTHR15615:SF10">
    <property type="entry name" value="PHO85 CYCLIN-2-RELATED"/>
    <property type="match status" value="1"/>
</dbReference>
<dbReference type="InterPro" id="IPR006671">
    <property type="entry name" value="Cyclin_N"/>
</dbReference>
<dbReference type="VEuPathDB" id="FungiDB:SCHCODRAFT_02498212"/>
<feature type="compositionally biased region" description="Low complexity" evidence="1">
    <location>
        <begin position="235"/>
        <end position="255"/>
    </location>
</feature>
<dbReference type="SUPFAM" id="SSF47954">
    <property type="entry name" value="Cyclin-like"/>
    <property type="match status" value="1"/>
</dbReference>
<evidence type="ECO:0000313" key="3">
    <source>
        <dbReference type="EMBL" id="EFJ02975.1"/>
    </source>
</evidence>
<dbReference type="InParanoid" id="D8PPH8"/>
<evidence type="ECO:0000256" key="1">
    <source>
        <dbReference type="SAM" id="MobiDB-lite"/>
    </source>
</evidence>
<reference evidence="3 4" key="1">
    <citation type="journal article" date="2010" name="Nat. Biotechnol.">
        <title>Genome sequence of the model mushroom Schizophyllum commune.</title>
        <authorList>
            <person name="Ohm R.A."/>
            <person name="de Jong J.F."/>
            <person name="Lugones L.G."/>
            <person name="Aerts A."/>
            <person name="Kothe E."/>
            <person name="Stajich J.E."/>
            <person name="de Vries R.P."/>
            <person name="Record E."/>
            <person name="Levasseur A."/>
            <person name="Baker S.E."/>
            <person name="Bartholomew K.A."/>
            <person name="Coutinho P.M."/>
            <person name="Erdmann S."/>
            <person name="Fowler T.J."/>
            <person name="Gathman A.C."/>
            <person name="Lombard V."/>
            <person name="Henrissat B."/>
            <person name="Knabe N."/>
            <person name="Kuees U."/>
            <person name="Lilly W.W."/>
            <person name="Lindquist E."/>
            <person name="Lucas S."/>
            <person name="Magnuson J.K."/>
            <person name="Piumi F."/>
            <person name="Raudaskoski M."/>
            <person name="Salamov A."/>
            <person name="Schmutz J."/>
            <person name="Schwarze F.W.M.R."/>
            <person name="vanKuyk P.A."/>
            <person name="Horton J.S."/>
            <person name="Grigoriev I.V."/>
            <person name="Woesten H.A.B."/>
        </authorList>
    </citation>
    <scope>NUCLEOTIDE SEQUENCE [LARGE SCALE GENOMIC DNA]</scope>
    <source>
        <strain evidence="4">H4-8 / FGSC 9210</strain>
    </source>
</reference>
<dbReference type="GO" id="GO:0019901">
    <property type="term" value="F:protein kinase binding"/>
    <property type="evidence" value="ECO:0007669"/>
    <property type="project" value="InterPro"/>
</dbReference>
<feature type="compositionally biased region" description="Low complexity" evidence="1">
    <location>
        <begin position="308"/>
        <end position="322"/>
    </location>
</feature>
<name>D8PPH8_SCHCM</name>
<dbReference type="Pfam" id="PF00134">
    <property type="entry name" value="Cyclin_N"/>
    <property type="match status" value="1"/>
</dbReference>
<feature type="compositionally biased region" description="Low complexity" evidence="1">
    <location>
        <begin position="289"/>
        <end position="301"/>
    </location>
</feature>
<feature type="compositionally biased region" description="Basic and acidic residues" evidence="1">
    <location>
        <begin position="339"/>
        <end position="354"/>
    </location>
</feature>
<dbReference type="GO" id="GO:0005634">
    <property type="term" value="C:nucleus"/>
    <property type="evidence" value="ECO:0007669"/>
    <property type="project" value="TreeGrafter"/>
</dbReference>
<dbReference type="GO" id="GO:0016538">
    <property type="term" value="F:cyclin-dependent protein serine/threonine kinase regulator activity"/>
    <property type="evidence" value="ECO:0007669"/>
    <property type="project" value="TreeGrafter"/>
</dbReference>
<feature type="compositionally biased region" description="Basic and acidic residues" evidence="1">
    <location>
        <begin position="370"/>
        <end position="381"/>
    </location>
</feature>
<sequence length="486" mass="53657">MSADLLALPRHPASLAPVASHNRDLVRLLSRHVTPDMVEFVAQRASELIQIDGESSRIAGPTPPHAVSGDRWQSSPKLSLRDFVLTLVRVSRVHVATLLTTLIYLERLSGKLPVSPERNWSAKHRIFLATLIVSAKYLNDSSPKNKHWASYSVIFSTPEINLMEQQLLYLLDYDLRFDETTALNVWTPFLTNYSQATRASAMDRVTRGTHARSEAYRRNQMSRTNSEESTRSGFSRTNSFESTSSRTSPEETLSEITKRMSIASSRPTSTISVSSGQSRLVVPPPLVHSRSSASTASSRSSYMGSLIEDTGSSSGSSVWSSSDESDGEPEHTVYSSSSRLERGEGYQADDEHPALHTARKPFLLRSVPSHYKDHDRSRKPSDAGSVRTITITPPQTQRSTSNSRRTSSGKRASIAFTQTPAKDMVGINGTYRSSNSGGFLSRMWSAATKKDDAESPEAVSAHGLKRLMLVGHGRQHPNVRQAREDV</sequence>
<dbReference type="OMA" id="WHIVKEA"/>
<dbReference type="CDD" id="cd20557">
    <property type="entry name" value="CYCLIN_ScPCL1-like"/>
    <property type="match status" value="1"/>
</dbReference>
<feature type="region of interest" description="Disordered" evidence="1">
    <location>
        <begin position="200"/>
        <end position="411"/>
    </location>
</feature>
<dbReference type="eggNOG" id="KOG1674">
    <property type="taxonomic scope" value="Eukaryota"/>
</dbReference>
<protein>
    <recommendedName>
        <fullName evidence="2">Cyclin N-terminal domain-containing protein</fullName>
    </recommendedName>
</protein>
<dbReference type="HOGENOM" id="CLU_018149_2_0_1"/>
<feature type="compositionally biased region" description="Low complexity" evidence="1">
    <location>
        <begin position="264"/>
        <end position="275"/>
    </location>
</feature>
<dbReference type="InterPro" id="IPR036915">
    <property type="entry name" value="Cyclin-like_sf"/>
</dbReference>
<gene>
    <name evidence="3" type="ORF">SCHCODRAFT_80238</name>
</gene>
<feature type="region of interest" description="Disordered" evidence="1">
    <location>
        <begin position="53"/>
        <end position="73"/>
    </location>
</feature>
<dbReference type="GO" id="GO:0000307">
    <property type="term" value="C:cyclin-dependent protein kinase holoenzyme complex"/>
    <property type="evidence" value="ECO:0007669"/>
    <property type="project" value="TreeGrafter"/>
</dbReference>
<organism evidence="4">
    <name type="scientific">Schizophyllum commune (strain H4-8 / FGSC 9210)</name>
    <name type="common">Split gill fungus</name>
    <dbReference type="NCBI Taxonomy" id="578458"/>
    <lineage>
        <taxon>Eukaryota</taxon>
        <taxon>Fungi</taxon>
        <taxon>Dikarya</taxon>
        <taxon>Basidiomycota</taxon>
        <taxon>Agaricomycotina</taxon>
        <taxon>Agaricomycetes</taxon>
        <taxon>Agaricomycetidae</taxon>
        <taxon>Agaricales</taxon>
        <taxon>Schizophyllaceae</taxon>
        <taxon>Schizophyllum</taxon>
    </lineage>
</organism>
<accession>D8PPH8</accession>
<dbReference type="GeneID" id="9587801"/>
<dbReference type="EMBL" id="GL377302">
    <property type="protein sequence ID" value="EFJ02975.1"/>
    <property type="molecule type" value="Genomic_DNA"/>
</dbReference>
<dbReference type="OrthoDB" id="10250320at2759"/>
<evidence type="ECO:0000313" key="4">
    <source>
        <dbReference type="Proteomes" id="UP000007431"/>
    </source>
</evidence>
<dbReference type="KEGG" id="scm:SCHCO_02498212"/>
<dbReference type="AlphaFoldDB" id="D8PPH8"/>
<dbReference type="STRING" id="578458.D8PPH8"/>
<keyword evidence="4" id="KW-1185">Reference proteome</keyword>
<feature type="domain" description="Cyclin N-terminal" evidence="2">
    <location>
        <begin position="79"/>
        <end position="176"/>
    </location>
</feature>
<dbReference type="RefSeq" id="XP_003037877.1">
    <property type="nucleotide sequence ID" value="XM_003037831.1"/>
</dbReference>
<dbReference type="Gene3D" id="1.10.472.10">
    <property type="entry name" value="Cyclin-like"/>
    <property type="match status" value="1"/>
</dbReference>
<dbReference type="Proteomes" id="UP000007431">
    <property type="component" value="Unassembled WGS sequence"/>
</dbReference>
<proteinExistence type="predicted"/>
<dbReference type="InterPro" id="IPR013922">
    <property type="entry name" value="Cyclin_PHO80-like"/>
</dbReference>
<evidence type="ECO:0000259" key="2">
    <source>
        <dbReference type="Pfam" id="PF00134"/>
    </source>
</evidence>